<name>A0AAD3P8H9_NEPGR</name>
<accession>A0AAD3P8H9</accession>
<evidence type="ECO:0000313" key="1">
    <source>
        <dbReference type="EMBL" id="GMH00368.1"/>
    </source>
</evidence>
<dbReference type="EMBL" id="BSYO01000002">
    <property type="protein sequence ID" value="GMH00368.1"/>
    <property type="molecule type" value="Genomic_DNA"/>
</dbReference>
<protein>
    <submittedName>
        <fullName evidence="1">Uncharacterized protein</fullName>
    </submittedName>
</protein>
<organism evidence="1 2">
    <name type="scientific">Nepenthes gracilis</name>
    <name type="common">Slender pitcher plant</name>
    <dbReference type="NCBI Taxonomy" id="150966"/>
    <lineage>
        <taxon>Eukaryota</taxon>
        <taxon>Viridiplantae</taxon>
        <taxon>Streptophyta</taxon>
        <taxon>Embryophyta</taxon>
        <taxon>Tracheophyta</taxon>
        <taxon>Spermatophyta</taxon>
        <taxon>Magnoliopsida</taxon>
        <taxon>eudicotyledons</taxon>
        <taxon>Gunneridae</taxon>
        <taxon>Pentapetalae</taxon>
        <taxon>Caryophyllales</taxon>
        <taxon>Nepenthaceae</taxon>
        <taxon>Nepenthes</taxon>
    </lineage>
</organism>
<gene>
    <name evidence="1" type="ORF">Nepgr_002207</name>
</gene>
<proteinExistence type="predicted"/>
<dbReference type="AlphaFoldDB" id="A0AAD3P8H9"/>
<dbReference type="Proteomes" id="UP001279734">
    <property type="component" value="Unassembled WGS sequence"/>
</dbReference>
<comment type="caution">
    <text evidence="1">The sequence shown here is derived from an EMBL/GenBank/DDBJ whole genome shotgun (WGS) entry which is preliminary data.</text>
</comment>
<evidence type="ECO:0000313" key="2">
    <source>
        <dbReference type="Proteomes" id="UP001279734"/>
    </source>
</evidence>
<reference evidence="1" key="1">
    <citation type="submission" date="2023-05" db="EMBL/GenBank/DDBJ databases">
        <title>Nepenthes gracilis genome sequencing.</title>
        <authorList>
            <person name="Fukushima K."/>
        </authorList>
    </citation>
    <scope>NUCLEOTIDE SEQUENCE</scope>
    <source>
        <strain evidence="1">SING2019-196</strain>
    </source>
</reference>
<keyword evidence="2" id="KW-1185">Reference proteome</keyword>
<sequence>MGVKLAKHLMELHLYSFQGQHNAFASPYFLGDDRTRPSVRRRPVGNIVRDFSCSSYASTSSFTAATFYTDSSSLAPNSDFVQSVSPDSQDDDVSSV</sequence>